<dbReference type="SUPFAM" id="SSF53474">
    <property type="entry name" value="alpha/beta-Hydrolases"/>
    <property type="match status" value="1"/>
</dbReference>
<dbReference type="PANTHER" id="PTHR48081:SF8">
    <property type="entry name" value="ALPHA_BETA HYDROLASE FOLD-3 DOMAIN-CONTAINING PROTEIN-RELATED"/>
    <property type="match status" value="1"/>
</dbReference>
<dbReference type="Proteomes" id="UP001310594">
    <property type="component" value="Unassembled WGS sequence"/>
</dbReference>
<evidence type="ECO:0000313" key="3">
    <source>
        <dbReference type="EMBL" id="KAK5692053.1"/>
    </source>
</evidence>
<reference evidence="3" key="1">
    <citation type="submission" date="2023-08" db="EMBL/GenBank/DDBJ databases">
        <title>Black Yeasts Isolated from many extreme environments.</title>
        <authorList>
            <person name="Coleine C."/>
            <person name="Stajich J.E."/>
            <person name="Selbmann L."/>
        </authorList>
    </citation>
    <scope>NUCLEOTIDE SEQUENCE</scope>
    <source>
        <strain evidence="3">CCFEE 5810</strain>
    </source>
</reference>
<feature type="domain" description="Alpha/beta hydrolase fold-3" evidence="2">
    <location>
        <begin position="93"/>
        <end position="303"/>
    </location>
</feature>
<protein>
    <recommendedName>
        <fullName evidence="2">Alpha/beta hydrolase fold-3 domain-containing protein</fullName>
    </recommendedName>
</protein>
<dbReference type="InterPro" id="IPR029058">
    <property type="entry name" value="AB_hydrolase_fold"/>
</dbReference>
<proteinExistence type="predicted"/>
<dbReference type="Gene3D" id="3.40.50.1820">
    <property type="entry name" value="alpha/beta hydrolase"/>
    <property type="match status" value="1"/>
</dbReference>
<organism evidence="3 4">
    <name type="scientific">Elasticomyces elasticus</name>
    <dbReference type="NCBI Taxonomy" id="574655"/>
    <lineage>
        <taxon>Eukaryota</taxon>
        <taxon>Fungi</taxon>
        <taxon>Dikarya</taxon>
        <taxon>Ascomycota</taxon>
        <taxon>Pezizomycotina</taxon>
        <taxon>Dothideomycetes</taxon>
        <taxon>Dothideomycetidae</taxon>
        <taxon>Mycosphaerellales</taxon>
        <taxon>Teratosphaeriaceae</taxon>
        <taxon>Elasticomyces</taxon>
    </lineage>
</organism>
<dbReference type="PANTHER" id="PTHR48081">
    <property type="entry name" value="AB HYDROLASE SUPERFAMILY PROTEIN C4A8.06C"/>
    <property type="match status" value="1"/>
</dbReference>
<accession>A0AAN7ZYT3</accession>
<dbReference type="InterPro" id="IPR013094">
    <property type="entry name" value="AB_hydrolase_3"/>
</dbReference>
<sequence>MEKSKPLAFDREFAAAVAAMGEAGGALPQLPAGDVDGRRKAFEEYFMSKVSMIPDMPSVTQKEHKVQALDGATIVLTEFRSSSAASTNAPAMYYVHGGGMILGSVSGFAGMIKMRAETAGVPIFAIEYRLAPEHPHPTPVNDSYAGLAWLSAHASEVGVDKTRIMIMGESAGGGIAAGVSLMARDKKLDPPLAYQMLIYPMLDDRNLEPIPSVEPFAMWKCDDNKTGWGALLGKAAGSDKELDDHQYAAPARAKDLSGLPPTYIDVGGLDLFVLEDTKWAARLVDAGVHVEFHLYPGLPHAFEMTGAATSIVKGAMANRQRITDEFKRGEWVGS</sequence>
<evidence type="ECO:0000256" key="1">
    <source>
        <dbReference type="ARBA" id="ARBA00022801"/>
    </source>
</evidence>
<dbReference type="EMBL" id="JAVRQU010000020">
    <property type="protein sequence ID" value="KAK5692053.1"/>
    <property type="molecule type" value="Genomic_DNA"/>
</dbReference>
<evidence type="ECO:0000259" key="2">
    <source>
        <dbReference type="Pfam" id="PF07859"/>
    </source>
</evidence>
<name>A0AAN7ZYT3_9PEZI</name>
<gene>
    <name evidence="3" type="ORF">LTR97_011226</name>
</gene>
<evidence type="ECO:0000313" key="4">
    <source>
        <dbReference type="Proteomes" id="UP001310594"/>
    </source>
</evidence>
<dbReference type="GO" id="GO:0016787">
    <property type="term" value="F:hydrolase activity"/>
    <property type="evidence" value="ECO:0007669"/>
    <property type="project" value="UniProtKB-KW"/>
</dbReference>
<comment type="caution">
    <text evidence="3">The sequence shown here is derived from an EMBL/GenBank/DDBJ whole genome shotgun (WGS) entry which is preliminary data.</text>
</comment>
<dbReference type="Pfam" id="PF07859">
    <property type="entry name" value="Abhydrolase_3"/>
    <property type="match status" value="1"/>
</dbReference>
<dbReference type="AlphaFoldDB" id="A0AAN7ZYT3"/>
<dbReference type="InterPro" id="IPR050300">
    <property type="entry name" value="GDXG_lipolytic_enzyme"/>
</dbReference>
<keyword evidence="1" id="KW-0378">Hydrolase</keyword>